<dbReference type="OMA" id="THKISSA"/>
<gene>
    <name evidence="11" type="ORF">BCIN_06g01570</name>
</gene>
<feature type="compositionally biased region" description="Polar residues" evidence="9">
    <location>
        <begin position="535"/>
        <end position="554"/>
    </location>
</feature>
<keyword evidence="6" id="KW-0804">Transcription</keyword>
<protein>
    <recommendedName>
        <fullName evidence="10">C2H2-type domain-containing protein</fullName>
    </recommendedName>
</protein>
<proteinExistence type="predicted"/>
<feature type="compositionally biased region" description="Polar residues" evidence="9">
    <location>
        <begin position="511"/>
        <end position="522"/>
    </location>
</feature>
<keyword evidence="5" id="KW-0805">Transcription regulation</keyword>
<dbReference type="RefSeq" id="XP_001560315.1">
    <property type="nucleotide sequence ID" value="XM_001560265.2"/>
</dbReference>
<evidence type="ECO:0000256" key="2">
    <source>
        <dbReference type="ARBA" id="ARBA00022723"/>
    </source>
</evidence>
<keyword evidence="7" id="KW-0539">Nucleus</keyword>
<dbReference type="PANTHER" id="PTHR46179">
    <property type="entry name" value="ZINC FINGER PROTEIN"/>
    <property type="match status" value="1"/>
</dbReference>
<feature type="domain" description="C2H2-type" evidence="10">
    <location>
        <begin position="764"/>
        <end position="794"/>
    </location>
</feature>
<evidence type="ECO:0000313" key="12">
    <source>
        <dbReference type="Proteomes" id="UP000001798"/>
    </source>
</evidence>
<dbReference type="PROSITE" id="PS00028">
    <property type="entry name" value="ZINC_FINGER_C2H2_1"/>
    <property type="match status" value="1"/>
</dbReference>
<reference evidence="11 12" key="2">
    <citation type="journal article" date="2012" name="Eukaryot. Cell">
        <title>Genome update of Botrytis cinerea strains B05.10 and T4.</title>
        <authorList>
            <person name="Staats M."/>
            <person name="van Kan J.A."/>
        </authorList>
    </citation>
    <scope>NUCLEOTIDE SEQUENCE [LARGE SCALE GENOMIC DNA]</scope>
    <source>
        <strain evidence="11 12">B05.10</strain>
    </source>
</reference>
<dbReference type="AlphaFoldDB" id="A0A384JJZ0"/>
<evidence type="ECO:0000256" key="6">
    <source>
        <dbReference type="ARBA" id="ARBA00023163"/>
    </source>
</evidence>
<evidence type="ECO:0000256" key="4">
    <source>
        <dbReference type="ARBA" id="ARBA00022833"/>
    </source>
</evidence>
<evidence type="ECO:0000256" key="5">
    <source>
        <dbReference type="ARBA" id="ARBA00023015"/>
    </source>
</evidence>
<feature type="region of interest" description="Disordered" evidence="9">
    <location>
        <begin position="478"/>
        <end position="561"/>
    </location>
</feature>
<keyword evidence="12" id="KW-1185">Reference proteome</keyword>
<feature type="compositionally biased region" description="Basic and acidic residues" evidence="9">
    <location>
        <begin position="864"/>
        <end position="883"/>
    </location>
</feature>
<dbReference type="GO" id="GO:0006357">
    <property type="term" value="P:regulation of transcription by RNA polymerase II"/>
    <property type="evidence" value="ECO:0007669"/>
    <property type="project" value="TreeGrafter"/>
</dbReference>
<comment type="subcellular location">
    <subcellularLocation>
        <location evidence="1">Nucleus</location>
    </subcellularLocation>
</comment>
<dbReference type="VEuPathDB" id="FungiDB:Bcin06g01570"/>
<organism evidence="11 12">
    <name type="scientific">Botryotinia fuckeliana (strain B05.10)</name>
    <name type="common">Noble rot fungus</name>
    <name type="synonym">Botrytis cinerea</name>
    <dbReference type="NCBI Taxonomy" id="332648"/>
    <lineage>
        <taxon>Eukaryota</taxon>
        <taxon>Fungi</taxon>
        <taxon>Dikarya</taxon>
        <taxon>Ascomycota</taxon>
        <taxon>Pezizomycotina</taxon>
        <taxon>Leotiomycetes</taxon>
        <taxon>Helotiales</taxon>
        <taxon>Sclerotiniaceae</taxon>
        <taxon>Botrytis</taxon>
    </lineage>
</organism>
<evidence type="ECO:0000256" key="7">
    <source>
        <dbReference type="ARBA" id="ARBA00023242"/>
    </source>
</evidence>
<keyword evidence="3 8" id="KW-0863">Zinc-finger</keyword>
<name>A0A384JJZ0_BOTFB</name>
<evidence type="ECO:0000256" key="9">
    <source>
        <dbReference type="SAM" id="MobiDB-lite"/>
    </source>
</evidence>
<feature type="region of interest" description="Disordered" evidence="9">
    <location>
        <begin position="853"/>
        <end position="898"/>
    </location>
</feature>
<dbReference type="EMBL" id="CP009810">
    <property type="protein sequence ID" value="ATZ50664.1"/>
    <property type="molecule type" value="Genomic_DNA"/>
</dbReference>
<dbReference type="InterPro" id="IPR051061">
    <property type="entry name" value="Zinc_finger_trans_reg"/>
</dbReference>
<sequence>MSISNAGRAPVDEEFNSSDLEYDVPVEKSRRILGQRSIVKIIENAQELRVSSKKTSKQLSYGTGRQNTQDVKHRAVQRLNNFRTHSLKQVDLKVAPSGEDMLRFMDSIIGVIVPNRRNKAVPNASTAAAMIQVLVEYSIFTYNRSLTPQEKARIHTWYDDAKKNGRLTTGKWAERIRVGISTLSMMSKAWLSFHVKNGTISWDITIYKLFSVVLTSALACRVGDLARSTLSYTLEYARWQDVEIAIPTDSPGTIGWKDFEAQFTLRYTKFKRDTPRNNDIVYLSPLDDEDTNHICPLTLMILHAMRHGLVMPVGATSLQEVIDYAAASESRAIEWVQPTYPLMASLAHSRLCLEVPAQANQITQTVKLMGIMTGIIGTITGHSLRTGAARDVAHLPSKVFDGVGITSSSVAAVLNHSTATFNRGISRDYAGEQTALVFNARAKVMPTPRGLPKVTNEDMAALYKKPIPLKEVQLWQAENRPDDPDPNSTNSRRNARNAMRHGRLEKGWETVPSTRQTTSNTILRDLPTNPMVLASSVTSSATKEASIRSESTPASPMPHPLETSFISQIDPALLSQDQIDQLSHMVEDEGYMTAATFDMTEHDLSEVEVVSSDLAKLQILIAPMVSDGSQTIDHVDGDGEDDGDVDLDEMHALLGVEEDEPDNQSGEVTSAHGFVAKWSRVNIVCNSRFERAWLSCTEGRVSLEDSIGPFCQFGNTRDSPTPFQFVCTTPTCDYSTITKPTLTQHVDGCTTEKIEAKLAVPRPFTCNRAGCQASFTSKHDLSNHTNHNHAATRKPCKDAETWGCDPIVMYTVKELAAHRHTHGFPTRCTFDGCEHQRQFASRNSLRSHIKKTHKISSAGYMPAEIRKRSLIDQPERSDAQSQERKRKRDTIDNVDEPQ</sequence>
<reference evidence="11 12" key="3">
    <citation type="journal article" date="2017" name="Mol. Plant Pathol.">
        <title>A gapless genome sequence of the fungus Botrytis cinerea.</title>
        <authorList>
            <person name="Van Kan J.A."/>
            <person name="Stassen J.H."/>
            <person name="Mosbach A."/>
            <person name="Van Der Lee T.A."/>
            <person name="Faino L."/>
            <person name="Farmer A.D."/>
            <person name="Papasotiriou D.G."/>
            <person name="Zhou S."/>
            <person name="Seidl M.F."/>
            <person name="Cottam E."/>
            <person name="Edel D."/>
            <person name="Hahn M."/>
            <person name="Schwartz D.C."/>
            <person name="Dietrich R.A."/>
            <person name="Widdison S."/>
            <person name="Scalliet G."/>
        </authorList>
    </citation>
    <scope>NUCLEOTIDE SEQUENCE [LARGE SCALE GENOMIC DNA]</scope>
    <source>
        <strain evidence="11 12">B05.10</strain>
    </source>
</reference>
<evidence type="ECO:0000313" key="11">
    <source>
        <dbReference type="EMBL" id="ATZ50664.1"/>
    </source>
</evidence>
<dbReference type="PROSITE" id="PS50157">
    <property type="entry name" value="ZINC_FINGER_C2H2_2"/>
    <property type="match status" value="1"/>
</dbReference>
<evidence type="ECO:0000256" key="3">
    <source>
        <dbReference type="ARBA" id="ARBA00022771"/>
    </source>
</evidence>
<keyword evidence="4" id="KW-0862">Zinc</keyword>
<dbReference type="GeneID" id="5440952"/>
<dbReference type="PANTHER" id="PTHR46179:SF13">
    <property type="entry name" value="C2H2-TYPE DOMAIN-CONTAINING PROTEIN"/>
    <property type="match status" value="1"/>
</dbReference>
<dbReference type="InterPro" id="IPR013087">
    <property type="entry name" value="Znf_C2H2_type"/>
</dbReference>
<dbReference type="GO" id="GO:0005634">
    <property type="term" value="C:nucleus"/>
    <property type="evidence" value="ECO:0007669"/>
    <property type="project" value="UniProtKB-SubCell"/>
</dbReference>
<dbReference type="SMART" id="SM00355">
    <property type="entry name" value="ZnF_C2H2"/>
    <property type="match status" value="3"/>
</dbReference>
<evidence type="ECO:0000259" key="10">
    <source>
        <dbReference type="PROSITE" id="PS50157"/>
    </source>
</evidence>
<accession>A0A384JJZ0</accession>
<dbReference type="Gene3D" id="3.30.160.60">
    <property type="entry name" value="Classic Zinc Finger"/>
    <property type="match status" value="1"/>
</dbReference>
<evidence type="ECO:0000256" key="8">
    <source>
        <dbReference type="PROSITE-ProRule" id="PRU00042"/>
    </source>
</evidence>
<dbReference type="GO" id="GO:0008270">
    <property type="term" value="F:zinc ion binding"/>
    <property type="evidence" value="ECO:0007669"/>
    <property type="project" value="UniProtKB-KW"/>
</dbReference>
<dbReference type="OrthoDB" id="4369634at2759"/>
<keyword evidence="2" id="KW-0479">Metal-binding</keyword>
<dbReference type="Proteomes" id="UP000001798">
    <property type="component" value="Chromosome 6"/>
</dbReference>
<reference evidence="11 12" key="1">
    <citation type="journal article" date="2011" name="PLoS Genet.">
        <title>Genomic analysis of the necrotrophic fungal pathogens Sclerotinia sclerotiorum and Botrytis cinerea.</title>
        <authorList>
            <person name="Amselem J."/>
            <person name="Cuomo C.A."/>
            <person name="van Kan J.A."/>
            <person name="Viaud M."/>
            <person name="Benito E.P."/>
            <person name="Couloux A."/>
            <person name="Coutinho P.M."/>
            <person name="de Vries R.P."/>
            <person name="Dyer P.S."/>
            <person name="Fillinger S."/>
            <person name="Fournier E."/>
            <person name="Gout L."/>
            <person name="Hahn M."/>
            <person name="Kohn L."/>
            <person name="Lapalu N."/>
            <person name="Plummer K.M."/>
            <person name="Pradier J.M."/>
            <person name="Quevillon E."/>
            <person name="Sharon A."/>
            <person name="Simon A."/>
            <person name="ten Have A."/>
            <person name="Tudzynski B."/>
            <person name="Tudzynski P."/>
            <person name="Wincker P."/>
            <person name="Andrew M."/>
            <person name="Anthouard V."/>
            <person name="Beever R.E."/>
            <person name="Beffa R."/>
            <person name="Benoit I."/>
            <person name="Bouzid O."/>
            <person name="Brault B."/>
            <person name="Chen Z."/>
            <person name="Choquer M."/>
            <person name="Collemare J."/>
            <person name="Cotton P."/>
            <person name="Danchin E.G."/>
            <person name="Da Silva C."/>
            <person name="Gautier A."/>
            <person name="Giraud C."/>
            <person name="Giraud T."/>
            <person name="Gonzalez C."/>
            <person name="Grossetete S."/>
            <person name="Guldener U."/>
            <person name="Henrissat B."/>
            <person name="Howlett B.J."/>
            <person name="Kodira C."/>
            <person name="Kretschmer M."/>
            <person name="Lappartient A."/>
            <person name="Leroch M."/>
            <person name="Levis C."/>
            <person name="Mauceli E."/>
            <person name="Neuveglise C."/>
            <person name="Oeser B."/>
            <person name="Pearson M."/>
            <person name="Poulain J."/>
            <person name="Poussereau N."/>
            <person name="Quesneville H."/>
            <person name="Rascle C."/>
            <person name="Schumacher J."/>
            <person name="Segurens B."/>
            <person name="Sexton A."/>
            <person name="Silva E."/>
            <person name="Sirven C."/>
            <person name="Soanes D.M."/>
            <person name="Talbot N.J."/>
            <person name="Templeton M."/>
            <person name="Yandava C."/>
            <person name="Yarden O."/>
            <person name="Zeng Q."/>
            <person name="Rollins J.A."/>
            <person name="Lebrun M.H."/>
            <person name="Dickman M."/>
        </authorList>
    </citation>
    <scope>NUCLEOTIDE SEQUENCE [LARGE SCALE GENOMIC DNA]</scope>
    <source>
        <strain evidence="11 12">B05.10</strain>
    </source>
</reference>
<evidence type="ECO:0000256" key="1">
    <source>
        <dbReference type="ARBA" id="ARBA00004123"/>
    </source>
</evidence>
<dbReference type="KEGG" id="bfu:BCIN_06g01570"/>